<dbReference type="Pfam" id="PF03992">
    <property type="entry name" value="ABM"/>
    <property type="match status" value="1"/>
</dbReference>
<dbReference type="PANTHER" id="PTHR33336:SF3">
    <property type="entry name" value="ABM DOMAIN-CONTAINING PROTEIN"/>
    <property type="match status" value="1"/>
</dbReference>
<dbReference type="Proteomes" id="UP000576082">
    <property type="component" value="Unassembled WGS sequence"/>
</dbReference>
<comment type="caution">
    <text evidence="2">The sequence shown here is derived from an EMBL/GenBank/DDBJ whole genome shotgun (WGS) entry which is preliminary data.</text>
</comment>
<sequence>MLHRFVRMSFKQECVEEFENLFLEVKGTIEKFEGCKSVELLQDATAKNQFMTFSIWENEKALDNYRQSAFFQSTWKKTKTLFNDKPKAFSMFKVE</sequence>
<name>A0A7X9RXN2_9BACT</name>
<dbReference type="InterPro" id="IPR011008">
    <property type="entry name" value="Dimeric_a/b-barrel"/>
</dbReference>
<keyword evidence="2" id="KW-0560">Oxidoreductase</keyword>
<dbReference type="InterPro" id="IPR007138">
    <property type="entry name" value="ABM_dom"/>
</dbReference>
<keyword evidence="3" id="KW-1185">Reference proteome</keyword>
<dbReference type="PANTHER" id="PTHR33336">
    <property type="entry name" value="QUINOL MONOOXYGENASE YGIN-RELATED"/>
    <property type="match status" value="1"/>
</dbReference>
<dbReference type="RefSeq" id="WP_169658730.1">
    <property type="nucleotide sequence ID" value="NZ_JABANE010000066.1"/>
</dbReference>
<organism evidence="2 3">
    <name type="scientific">Flammeovirga aprica JL-4</name>
    <dbReference type="NCBI Taxonomy" id="694437"/>
    <lineage>
        <taxon>Bacteria</taxon>
        <taxon>Pseudomonadati</taxon>
        <taxon>Bacteroidota</taxon>
        <taxon>Cytophagia</taxon>
        <taxon>Cytophagales</taxon>
        <taxon>Flammeovirgaceae</taxon>
        <taxon>Flammeovirga</taxon>
    </lineage>
</organism>
<feature type="domain" description="ABM" evidence="1">
    <location>
        <begin position="2"/>
        <end position="92"/>
    </location>
</feature>
<dbReference type="PROSITE" id="PS51725">
    <property type="entry name" value="ABM"/>
    <property type="match status" value="1"/>
</dbReference>
<protein>
    <submittedName>
        <fullName evidence="2">Antibiotic biosynthesis monooxygenase</fullName>
    </submittedName>
</protein>
<evidence type="ECO:0000259" key="1">
    <source>
        <dbReference type="PROSITE" id="PS51725"/>
    </source>
</evidence>
<dbReference type="Gene3D" id="3.30.70.100">
    <property type="match status" value="1"/>
</dbReference>
<evidence type="ECO:0000313" key="3">
    <source>
        <dbReference type="Proteomes" id="UP000576082"/>
    </source>
</evidence>
<evidence type="ECO:0000313" key="2">
    <source>
        <dbReference type="EMBL" id="NME70494.1"/>
    </source>
</evidence>
<accession>A0A7X9RXN2</accession>
<dbReference type="InterPro" id="IPR050744">
    <property type="entry name" value="AI-2_Isomerase_LsrG"/>
</dbReference>
<dbReference type="SUPFAM" id="SSF54909">
    <property type="entry name" value="Dimeric alpha+beta barrel"/>
    <property type="match status" value="1"/>
</dbReference>
<dbReference type="AlphaFoldDB" id="A0A7X9RXN2"/>
<dbReference type="GO" id="GO:0004497">
    <property type="term" value="F:monooxygenase activity"/>
    <property type="evidence" value="ECO:0007669"/>
    <property type="project" value="UniProtKB-KW"/>
</dbReference>
<proteinExistence type="predicted"/>
<gene>
    <name evidence="2" type="ORF">HHU12_21135</name>
</gene>
<keyword evidence="2" id="KW-0503">Monooxygenase</keyword>
<dbReference type="EMBL" id="JABANE010000066">
    <property type="protein sequence ID" value="NME70494.1"/>
    <property type="molecule type" value="Genomic_DNA"/>
</dbReference>
<reference evidence="2 3" key="1">
    <citation type="submission" date="2020-04" db="EMBL/GenBank/DDBJ databases">
        <title>Flammeovirga sp. SR4, a novel species isolated from seawater.</title>
        <authorList>
            <person name="Wang X."/>
        </authorList>
    </citation>
    <scope>NUCLEOTIDE SEQUENCE [LARGE SCALE GENOMIC DNA]</scope>
    <source>
        <strain evidence="2 3">ATCC 23126</strain>
    </source>
</reference>